<keyword evidence="3 11" id="KW-0808">Transferase</keyword>
<comment type="caution">
    <text evidence="14">The sequence shown here is derived from an EMBL/GenBank/DDBJ whole genome shotgun (WGS) entry which is preliminary data.</text>
</comment>
<dbReference type="PROSITE" id="PS50216">
    <property type="entry name" value="DHHC"/>
    <property type="match status" value="1"/>
</dbReference>
<dbReference type="InterPro" id="IPR001594">
    <property type="entry name" value="Palmitoyltrfase_DHHC"/>
</dbReference>
<keyword evidence="8" id="KW-0449">Lipoprotein</keyword>
<reference evidence="14" key="1">
    <citation type="submission" date="2022-07" db="EMBL/GenBank/DDBJ databases">
        <title>Phylogenomic reconstructions and comparative analyses of Kickxellomycotina fungi.</title>
        <authorList>
            <person name="Reynolds N.K."/>
            <person name="Stajich J.E."/>
            <person name="Barry K."/>
            <person name="Grigoriev I.V."/>
            <person name="Crous P."/>
            <person name="Smith M.E."/>
        </authorList>
    </citation>
    <scope>NUCLEOTIDE SEQUENCE</scope>
    <source>
        <strain evidence="14">NRRL 1565</strain>
    </source>
</reference>
<evidence type="ECO:0000256" key="2">
    <source>
        <dbReference type="ARBA" id="ARBA00008574"/>
    </source>
</evidence>
<keyword evidence="7" id="KW-0564">Palmitate</keyword>
<feature type="transmembrane region" description="Helical" evidence="11">
    <location>
        <begin position="425"/>
        <end position="448"/>
    </location>
</feature>
<evidence type="ECO:0000313" key="15">
    <source>
        <dbReference type="Proteomes" id="UP001140094"/>
    </source>
</evidence>
<evidence type="ECO:0000256" key="3">
    <source>
        <dbReference type="ARBA" id="ARBA00022679"/>
    </source>
</evidence>
<evidence type="ECO:0000256" key="4">
    <source>
        <dbReference type="ARBA" id="ARBA00022692"/>
    </source>
</evidence>
<evidence type="ECO:0000256" key="12">
    <source>
        <dbReference type="SAM" id="MobiDB-lite"/>
    </source>
</evidence>
<comment type="catalytic activity">
    <reaction evidence="10 11">
        <text>L-cysteinyl-[protein] + hexadecanoyl-CoA = S-hexadecanoyl-L-cysteinyl-[protein] + CoA</text>
        <dbReference type="Rhea" id="RHEA:36683"/>
        <dbReference type="Rhea" id="RHEA-COMP:10131"/>
        <dbReference type="Rhea" id="RHEA-COMP:11032"/>
        <dbReference type="ChEBI" id="CHEBI:29950"/>
        <dbReference type="ChEBI" id="CHEBI:57287"/>
        <dbReference type="ChEBI" id="CHEBI:57379"/>
        <dbReference type="ChEBI" id="CHEBI:74151"/>
        <dbReference type="EC" id="2.3.1.225"/>
    </reaction>
</comment>
<evidence type="ECO:0000256" key="8">
    <source>
        <dbReference type="ARBA" id="ARBA00023288"/>
    </source>
</evidence>
<feature type="region of interest" description="Disordered" evidence="12">
    <location>
        <begin position="1"/>
        <end position="57"/>
    </location>
</feature>
<protein>
    <recommendedName>
        <fullName evidence="11">Palmitoyltransferase</fullName>
        <ecNumber evidence="11">2.3.1.225</ecNumber>
    </recommendedName>
</protein>
<keyword evidence="9 11" id="KW-0012">Acyltransferase</keyword>
<name>A0A9W8HRX7_9FUNG</name>
<evidence type="ECO:0000259" key="13">
    <source>
        <dbReference type="Pfam" id="PF01529"/>
    </source>
</evidence>
<evidence type="ECO:0000256" key="9">
    <source>
        <dbReference type="ARBA" id="ARBA00023315"/>
    </source>
</evidence>
<dbReference type="GO" id="GO:0019706">
    <property type="term" value="F:protein-cysteine S-palmitoyltransferase activity"/>
    <property type="evidence" value="ECO:0007669"/>
    <property type="project" value="UniProtKB-EC"/>
</dbReference>
<keyword evidence="6 11" id="KW-0472">Membrane</keyword>
<dbReference type="Proteomes" id="UP001140094">
    <property type="component" value="Unassembled WGS sequence"/>
</dbReference>
<comment type="subcellular location">
    <subcellularLocation>
        <location evidence="1">Endomembrane system</location>
        <topology evidence="1">Multi-pass membrane protein</topology>
    </subcellularLocation>
</comment>
<evidence type="ECO:0000256" key="10">
    <source>
        <dbReference type="ARBA" id="ARBA00048048"/>
    </source>
</evidence>
<comment type="similarity">
    <text evidence="2 11">Belongs to the DHHC palmitoyltransferase family.</text>
</comment>
<evidence type="ECO:0000256" key="5">
    <source>
        <dbReference type="ARBA" id="ARBA00022989"/>
    </source>
</evidence>
<dbReference type="EMBL" id="JANBUO010001631">
    <property type="protein sequence ID" value="KAJ2797442.1"/>
    <property type="molecule type" value="Genomic_DNA"/>
</dbReference>
<dbReference type="Pfam" id="PF01529">
    <property type="entry name" value="DHHC"/>
    <property type="match status" value="1"/>
</dbReference>
<accession>A0A9W8HRX7</accession>
<evidence type="ECO:0000256" key="7">
    <source>
        <dbReference type="ARBA" id="ARBA00023139"/>
    </source>
</evidence>
<proteinExistence type="inferred from homology"/>
<dbReference type="GO" id="GO:0005783">
    <property type="term" value="C:endoplasmic reticulum"/>
    <property type="evidence" value="ECO:0007669"/>
    <property type="project" value="TreeGrafter"/>
</dbReference>
<dbReference type="EC" id="2.3.1.225" evidence="11"/>
<feature type="domain" description="Palmitoyltransferase DHHC" evidence="13">
    <location>
        <begin position="381"/>
        <end position="490"/>
    </location>
</feature>
<comment type="domain">
    <text evidence="11">The DHHC domain is required for palmitoyltransferase activity.</text>
</comment>
<feature type="transmembrane region" description="Helical" evidence="11">
    <location>
        <begin position="317"/>
        <end position="338"/>
    </location>
</feature>
<dbReference type="OrthoDB" id="9909019at2759"/>
<evidence type="ECO:0000256" key="1">
    <source>
        <dbReference type="ARBA" id="ARBA00004127"/>
    </source>
</evidence>
<keyword evidence="5 11" id="KW-1133">Transmembrane helix</keyword>
<organism evidence="14 15">
    <name type="scientific">Coemansia guatemalensis</name>
    <dbReference type="NCBI Taxonomy" id="2761395"/>
    <lineage>
        <taxon>Eukaryota</taxon>
        <taxon>Fungi</taxon>
        <taxon>Fungi incertae sedis</taxon>
        <taxon>Zoopagomycota</taxon>
        <taxon>Kickxellomycotina</taxon>
        <taxon>Kickxellomycetes</taxon>
        <taxon>Kickxellales</taxon>
        <taxon>Kickxellaceae</taxon>
        <taxon>Coemansia</taxon>
    </lineage>
</organism>
<dbReference type="GO" id="GO:0005794">
    <property type="term" value="C:Golgi apparatus"/>
    <property type="evidence" value="ECO:0007669"/>
    <property type="project" value="TreeGrafter"/>
</dbReference>
<dbReference type="GO" id="GO:0006612">
    <property type="term" value="P:protein targeting to membrane"/>
    <property type="evidence" value="ECO:0007669"/>
    <property type="project" value="TreeGrafter"/>
</dbReference>
<keyword evidence="4 11" id="KW-0812">Transmembrane</keyword>
<feature type="transmembrane region" description="Helical" evidence="11">
    <location>
        <begin position="281"/>
        <end position="305"/>
    </location>
</feature>
<feature type="compositionally biased region" description="Polar residues" evidence="12">
    <location>
        <begin position="1"/>
        <end position="12"/>
    </location>
</feature>
<sequence length="573" mass="61417">MNQPSTSTSYSYSKLDRASSDGGGGNDSAWPLGSESCDENGAMLADCSSAGDTSSDDDEAGFCAKDAMFLPMFSKKRSASTEALRGFNISAALESDDAHSFALGSDDDLGLSDWEPVDDSRLSAQMAFSREHSPGDFGTSESSLPWRMPTAFPVPRSGATSIDHLDCAGSTGSGGSRPLLTIGSAKALATTISSKISVDGLLSPSDSSTLVPYELRADARSTIDLQGGPQCSVRARRRAAAPARRIVPRLAQLVPEAASVPKGATVFWFRRHGFQRPWDPLFVAHWVVTAVLVSLFNTALIMYLQASRSTNLPAWRIVLAVELTLFVFAVALDVLITLRDAEAREAKSGTQIVSGDTLALGRNPDYEFKAGTPAVDPTTGVCGVCNVIVAQGTRHCKLCNICVSGYSHHCRFLCSCIGSRNYRMFYAFVVLAQMYALLTLACCVYVVYNAGRDYEQFCAILASAIEFVPSLYSHTAAVVFLAALALYMAVDLAALLGLTLLLGIHTHLWWLSIRTPDHPVHSRRLLCSSPSSFNIGRQYRTIGSASSASSTTTIIRQPSLQSRDSAAYTVSVV</sequence>
<gene>
    <name evidence="14" type="ORF">H4R20_005179</name>
</gene>
<evidence type="ECO:0000256" key="11">
    <source>
        <dbReference type="RuleBase" id="RU079119"/>
    </source>
</evidence>
<evidence type="ECO:0000313" key="14">
    <source>
        <dbReference type="EMBL" id="KAJ2797442.1"/>
    </source>
</evidence>
<keyword evidence="15" id="KW-1185">Reference proteome</keyword>
<feature type="transmembrane region" description="Helical" evidence="11">
    <location>
        <begin position="477"/>
        <end position="504"/>
    </location>
</feature>
<dbReference type="PANTHER" id="PTHR22883">
    <property type="entry name" value="ZINC FINGER DHHC DOMAIN CONTAINING PROTEIN"/>
    <property type="match status" value="1"/>
</dbReference>
<dbReference type="InterPro" id="IPR039859">
    <property type="entry name" value="PFA4/ZDH16/20/ERF2-like"/>
</dbReference>
<evidence type="ECO:0000256" key="6">
    <source>
        <dbReference type="ARBA" id="ARBA00023136"/>
    </source>
</evidence>
<dbReference type="AlphaFoldDB" id="A0A9W8HRX7"/>
<dbReference type="PANTHER" id="PTHR22883:SF301">
    <property type="entry name" value="PALMITOYLTRANSFERASE ZDHHC12"/>
    <property type="match status" value="1"/>
</dbReference>